<dbReference type="PANTHER" id="PTHR43007">
    <property type="entry name" value="2-PHOSPHO-L-LACTATE TRANSFERASE"/>
    <property type="match status" value="1"/>
</dbReference>
<dbReference type="SUPFAM" id="SSF142338">
    <property type="entry name" value="CofD-like"/>
    <property type="match status" value="1"/>
</dbReference>
<comment type="caution">
    <text evidence="3">The sequence shown here is derived from an EMBL/GenBank/DDBJ whole genome shotgun (WGS) entry which is preliminary data.</text>
</comment>
<accession>A0A417Z532</accession>
<dbReference type="GO" id="GO:0043743">
    <property type="term" value="F:LPPG:FO 2-phospho-L-lactate transferase activity"/>
    <property type="evidence" value="ECO:0007669"/>
    <property type="project" value="InterPro"/>
</dbReference>
<sequence length="309" mass="32077">MQLTLLSSGPQSAAALHGLFAPGSTIDTPMDDVICITNTSGDLSVAGLRFTPDTDAALRAFTPSPARPSTSTVSSTLAELGLAPGEWPILNDESVAFAVARNYWRARGETAATCAQLQSPAAEARVIPATNEPVELHVIEENEAGERSSRPVARWLGDADRGEPQGFGVAGLEQSTPSPGVLDALRSSDVVVLTPMSPVLDGPGLLGVPGVRDALRGTAARVVVMSPVGLPTSRNGDAERSAWSQAGLEMTSAQVAKLYADFADVLLIDEDEAQGSYPGRLSVTRAPLARALVGDVEAAREVRTTVLGA</sequence>
<dbReference type="PANTHER" id="PTHR43007:SF1">
    <property type="entry name" value="2-PHOSPHO-L-LACTATE TRANSFERASE"/>
    <property type="match status" value="1"/>
</dbReference>
<dbReference type="Gene3D" id="3.40.50.10680">
    <property type="entry name" value="CofD-like domains"/>
    <property type="match status" value="1"/>
</dbReference>
<organism evidence="3 4">
    <name type="scientific">Dermacoccus abyssi</name>
    <dbReference type="NCBI Taxonomy" id="322596"/>
    <lineage>
        <taxon>Bacteria</taxon>
        <taxon>Bacillati</taxon>
        <taxon>Actinomycetota</taxon>
        <taxon>Actinomycetes</taxon>
        <taxon>Micrococcales</taxon>
        <taxon>Dermacoccaceae</taxon>
        <taxon>Dermacoccus</taxon>
    </lineage>
</organism>
<evidence type="ECO:0008006" key="5">
    <source>
        <dbReference type="Google" id="ProtNLM"/>
    </source>
</evidence>
<dbReference type="Proteomes" id="UP000285376">
    <property type="component" value="Unassembled WGS sequence"/>
</dbReference>
<name>A0A417Z532_9MICO</name>
<dbReference type="InterPro" id="IPR002882">
    <property type="entry name" value="CofD"/>
</dbReference>
<dbReference type="EMBL" id="QWLM01000010">
    <property type="protein sequence ID" value="RHW45346.1"/>
    <property type="molecule type" value="Genomic_DNA"/>
</dbReference>
<evidence type="ECO:0000256" key="2">
    <source>
        <dbReference type="ARBA" id="ARBA00022842"/>
    </source>
</evidence>
<dbReference type="GO" id="GO:0000287">
    <property type="term" value="F:magnesium ion binding"/>
    <property type="evidence" value="ECO:0007669"/>
    <property type="project" value="InterPro"/>
</dbReference>
<dbReference type="Pfam" id="PF01933">
    <property type="entry name" value="CofD"/>
    <property type="match status" value="1"/>
</dbReference>
<protein>
    <recommendedName>
        <fullName evidence="5">2-phospho-L-lactate transferase</fullName>
    </recommendedName>
</protein>
<dbReference type="InterPro" id="IPR010115">
    <property type="entry name" value="FbiA/CofD"/>
</dbReference>
<dbReference type="AlphaFoldDB" id="A0A417Z532"/>
<keyword evidence="1" id="KW-0808">Transferase</keyword>
<keyword evidence="2" id="KW-0460">Magnesium</keyword>
<evidence type="ECO:0000313" key="3">
    <source>
        <dbReference type="EMBL" id="RHW45346.1"/>
    </source>
</evidence>
<proteinExistence type="predicted"/>
<evidence type="ECO:0000256" key="1">
    <source>
        <dbReference type="ARBA" id="ARBA00022679"/>
    </source>
</evidence>
<dbReference type="InterPro" id="IPR038136">
    <property type="entry name" value="CofD-like_dom_sf"/>
</dbReference>
<gene>
    <name evidence="3" type="ORF">D1832_09545</name>
</gene>
<evidence type="ECO:0000313" key="4">
    <source>
        <dbReference type="Proteomes" id="UP000285376"/>
    </source>
</evidence>
<reference evidence="3 4" key="1">
    <citation type="submission" date="2018-08" db="EMBL/GenBank/DDBJ databases">
        <title>Whole genome sequence analysis of Dermacoccus abyssi bacteria isolated from Deep Mariana trench Micromonospora spp reveals genes involved in the environmental adaptation and production of secondary metabolites.</title>
        <authorList>
            <person name="Abdel-Mageed W.M."/>
            <person name="Lehri B."/>
            <person name="Nouioui I."/>
            <person name="Goodfellow I."/>
            <person name="Jaspars M."/>
            <person name="Karlyshev A."/>
        </authorList>
    </citation>
    <scope>NUCLEOTIDE SEQUENCE [LARGE SCALE GENOMIC DNA]</scope>
    <source>
        <strain evidence="3 4">MT1.1</strain>
    </source>
</reference>